<keyword evidence="2" id="KW-1185">Reference proteome</keyword>
<organism evidence="1 2">
    <name type="scientific">Persea americana</name>
    <name type="common">Avocado</name>
    <dbReference type="NCBI Taxonomy" id="3435"/>
    <lineage>
        <taxon>Eukaryota</taxon>
        <taxon>Viridiplantae</taxon>
        <taxon>Streptophyta</taxon>
        <taxon>Embryophyta</taxon>
        <taxon>Tracheophyta</taxon>
        <taxon>Spermatophyta</taxon>
        <taxon>Magnoliopsida</taxon>
        <taxon>Magnoliidae</taxon>
        <taxon>Laurales</taxon>
        <taxon>Lauraceae</taxon>
        <taxon>Persea</taxon>
    </lineage>
</organism>
<protein>
    <submittedName>
        <fullName evidence="1">Uncharacterized protein</fullName>
    </submittedName>
</protein>
<comment type="caution">
    <text evidence="1">The sequence shown here is derived from an EMBL/GenBank/DDBJ whole genome shotgun (WGS) entry which is preliminary data.</text>
</comment>
<accession>A0ACC2LXT8</accession>
<gene>
    <name evidence="1" type="ORF">MRB53_012295</name>
</gene>
<proteinExistence type="predicted"/>
<reference evidence="1 2" key="1">
    <citation type="journal article" date="2022" name="Hortic Res">
        <title>A haplotype resolved chromosomal level avocado genome allows analysis of novel avocado genes.</title>
        <authorList>
            <person name="Nath O."/>
            <person name="Fletcher S.J."/>
            <person name="Hayward A."/>
            <person name="Shaw L.M."/>
            <person name="Masouleh A.K."/>
            <person name="Furtado A."/>
            <person name="Henry R.J."/>
            <person name="Mitter N."/>
        </authorList>
    </citation>
    <scope>NUCLEOTIDE SEQUENCE [LARGE SCALE GENOMIC DNA]</scope>
    <source>
        <strain evidence="2">cv. Hass</strain>
    </source>
</reference>
<name>A0ACC2LXT8_PERAE</name>
<dbReference type="Proteomes" id="UP001234297">
    <property type="component" value="Chromosome 3"/>
</dbReference>
<dbReference type="EMBL" id="CM056811">
    <property type="protein sequence ID" value="KAJ8638028.1"/>
    <property type="molecule type" value="Genomic_DNA"/>
</dbReference>
<evidence type="ECO:0000313" key="2">
    <source>
        <dbReference type="Proteomes" id="UP001234297"/>
    </source>
</evidence>
<evidence type="ECO:0000313" key="1">
    <source>
        <dbReference type="EMBL" id="KAJ8638028.1"/>
    </source>
</evidence>
<sequence>MAAYNAVGLEQGRIPIEAVFKQLKCTKEGLTSEEGANRLQIFGPNKLEDKRAWDTITGGETALTSKKDYGRQEREAQWAFAQRTVHGLQPLETTNLFTDKSSYHVLSEKRRAEIARLHELHALEGRGVGIMDMRKISCAVIIAAASATAVLASEESLVPAPGPTSGSTAAAPALGLVTASLMSLVAFYLH</sequence>